<dbReference type="KEGG" id="aqu:105315252"/>
<name>A0AAN0IRS6_AMPQE</name>
<accession>A0AAN0IRS6</accession>
<dbReference type="RefSeq" id="XP_011408128.2">
    <property type="nucleotide sequence ID" value="XM_011409826.2"/>
</dbReference>
<organism evidence="1 2">
    <name type="scientific">Amphimedon queenslandica</name>
    <name type="common">Sponge</name>
    <dbReference type="NCBI Taxonomy" id="400682"/>
    <lineage>
        <taxon>Eukaryota</taxon>
        <taxon>Metazoa</taxon>
        <taxon>Porifera</taxon>
        <taxon>Demospongiae</taxon>
        <taxon>Heteroscleromorpha</taxon>
        <taxon>Haplosclerida</taxon>
        <taxon>Niphatidae</taxon>
        <taxon>Amphimedon</taxon>
    </lineage>
</organism>
<dbReference type="GeneID" id="105315252"/>
<dbReference type="EnsemblMetazoa" id="XM_011409826.2">
    <property type="protein sequence ID" value="XP_011408128.2"/>
    <property type="gene ID" value="LOC105315252"/>
</dbReference>
<reference evidence="2" key="1">
    <citation type="journal article" date="2010" name="Nature">
        <title>The Amphimedon queenslandica genome and the evolution of animal complexity.</title>
        <authorList>
            <person name="Srivastava M."/>
            <person name="Simakov O."/>
            <person name="Chapman J."/>
            <person name="Fahey B."/>
            <person name="Gauthier M.E."/>
            <person name="Mitros T."/>
            <person name="Richards G.S."/>
            <person name="Conaco C."/>
            <person name="Dacre M."/>
            <person name="Hellsten U."/>
            <person name="Larroux C."/>
            <person name="Putnam N.H."/>
            <person name="Stanke M."/>
            <person name="Adamska M."/>
            <person name="Darling A."/>
            <person name="Degnan S.M."/>
            <person name="Oakley T.H."/>
            <person name="Plachetzki D.C."/>
            <person name="Zhai Y."/>
            <person name="Adamski M."/>
            <person name="Calcino A."/>
            <person name="Cummins S.F."/>
            <person name="Goodstein D.M."/>
            <person name="Harris C."/>
            <person name="Jackson D.J."/>
            <person name="Leys S.P."/>
            <person name="Shu S."/>
            <person name="Woodcroft B.J."/>
            <person name="Vervoort M."/>
            <person name="Kosik K.S."/>
            <person name="Manning G."/>
            <person name="Degnan B.M."/>
            <person name="Rokhsar D.S."/>
        </authorList>
    </citation>
    <scope>NUCLEOTIDE SEQUENCE [LARGE SCALE GENOMIC DNA]</scope>
</reference>
<protein>
    <submittedName>
        <fullName evidence="1">Uncharacterized protein</fullName>
    </submittedName>
</protein>
<sequence length="257" mass="28261">MPRPPRPSNARPYISQEMREAGASAYSTAALKQLEYDYSIFNKLLKMARHIDAQGKVHNWLTELSKTSIDPILTVVLIPSLSLTSTTFAVAYTSHSVPYNWRLDITLSDGVITWTQKPDGQLMSVPVDKERLLGALKRQAVLYILKAIDQIAFGKKWCKLLESTLPNPSLILMKQKLLTSLASSILIESPKGTRLELLIEYGQVIASISTATHSLSEEDIDTEHKPSQQSNIITLSAASNGGAGLLSGVIKLMESLN</sequence>
<reference evidence="1" key="2">
    <citation type="submission" date="2024-06" db="UniProtKB">
        <authorList>
            <consortium name="EnsemblMetazoa"/>
        </authorList>
    </citation>
    <scope>IDENTIFICATION</scope>
</reference>
<dbReference type="AlphaFoldDB" id="A0AAN0IRS6"/>
<keyword evidence="2" id="KW-1185">Reference proteome</keyword>
<proteinExistence type="predicted"/>
<evidence type="ECO:0000313" key="2">
    <source>
        <dbReference type="Proteomes" id="UP000007879"/>
    </source>
</evidence>
<dbReference type="Proteomes" id="UP000007879">
    <property type="component" value="Unassembled WGS sequence"/>
</dbReference>
<evidence type="ECO:0000313" key="1">
    <source>
        <dbReference type="EnsemblMetazoa" id="XP_011408128.2"/>
    </source>
</evidence>